<evidence type="ECO:0000256" key="2">
    <source>
        <dbReference type="SAM" id="MobiDB-lite"/>
    </source>
</evidence>
<dbReference type="AlphaFoldDB" id="A0AAV1KE31"/>
<organism evidence="4 5">
    <name type="scientific">Parnassius mnemosyne</name>
    <name type="common">clouded apollo</name>
    <dbReference type="NCBI Taxonomy" id="213953"/>
    <lineage>
        <taxon>Eukaryota</taxon>
        <taxon>Metazoa</taxon>
        <taxon>Ecdysozoa</taxon>
        <taxon>Arthropoda</taxon>
        <taxon>Hexapoda</taxon>
        <taxon>Insecta</taxon>
        <taxon>Pterygota</taxon>
        <taxon>Neoptera</taxon>
        <taxon>Endopterygota</taxon>
        <taxon>Lepidoptera</taxon>
        <taxon>Glossata</taxon>
        <taxon>Ditrysia</taxon>
        <taxon>Papilionoidea</taxon>
        <taxon>Papilionidae</taxon>
        <taxon>Parnassiinae</taxon>
        <taxon>Parnassini</taxon>
        <taxon>Parnassius</taxon>
        <taxon>Driopa</taxon>
    </lineage>
</organism>
<gene>
    <name evidence="4" type="ORF">PARMNEM_LOCUS2999</name>
</gene>
<feature type="compositionally biased region" description="Low complexity" evidence="2">
    <location>
        <begin position="51"/>
        <end position="73"/>
    </location>
</feature>
<dbReference type="Proteomes" id="UP001314205">
    <property type="component" value="Unassembled WGS sequence"/>
</dbReference>
<proteinExistence type="predicted"/>
<reference evidence="4 5" key="1">
    <citation type="submission" date="2023-11" db="EMBL/GenBank/DDBJ databases">
        <authorList>
            <person name="Hedman E."/>
            <person name="Englund M."/>
            <person name="Stromberg M."/>
            <person name="Nyberg Akerstrom W."/>
            <person name="Nylinder S."/>
            <person name="Jareborg N."/>
            <person name="Kallberg Y."/>
            <person name="Kronander E."/>
        </authorList>
    </citation>
    <scope>NUCLEOTIDE SEQUENCE [LARGE SCALE GENOMIC DNA]</scope>
</reference>
<evidence type="ECO:0000313" key="4">
    <source>
        <dbReference type="EMBL" id="CAK1581315.1"/>
    </source>
</evidence>
<dbReference type="Gene3D" id="3.30.40.10">
    <property type="entry name" value="Zinc/RING finger domain, C3HC4 (zinc finger)"/>
    <property type="match status" value="1"/>
</dbReference>
<dbReference type="CDD" id="cd15489">
    <property type="entry name" value="PHD_SF"/>
    <property type="match status" value="1"/>
</dbReference>
<keyword evidence="1" id="KW-0175">Coiled coil</keyword>
<dbReference type="InterPro" id="IPR011011">
    <property type="entry name" value="Znf_FYVE_PHD"/>
</dbReference>
<dbReference type="EMBL" id="CAVLGL010000024">
    <property type="protein sequence ID" value="CAK1581315.1"/>
    <property type="molecule type" value="Genomic_DNA"/>
</dbReference>
<feature type="region of interest" description="Disordered" evidence="2">
    <location>
        <begin position="50"/>
        <end position="77"/>
    </location>
</feature>
<name>A0AAV1KE31_9NEOP</name>
<dbReference type="InterPro" id="IPR013083">
    <property type="entry name" value="Znf_RING/FYVE/PHD"/>
</dbReference>
<dbReference type="Pfam" id="PF25298">
    <property type="entry name" value="Baculo_FP_2nd"/>
    <property type="match status" value="1"/>
</dbReference>
<evidence type="ECO:0000256" key="1">
    <source>
        <dbReference type="SAM" id="Coils"/>
    </source>
</evidence>
<dbReference type="SUPFAM" id="SSF57903">
    <property type="entry name" value="FYVE/PHD zinc finger"/>
    <property type="match status" value="1"/>
</dbReference>
<dbReference type="InterPro" id="IPR057251">
    <property type="entry name" value="FP_C"/>
</dbReference>
<accession>A0AAV1KE31</accession>
<keyword evidence="5" id="KW-1185">Reference proteome</keyword>
<feature type="domain" description="FP protein C-terminal" evidence="3">
    <location>
        <begin position="273"/>
        <end position="324"/>
    </location>
</feature>
<evidence type="ECO:0000259" key="3">
    <source>
        <dbReference type="Pfam" id="PF25298"/>
    </source>
</evidence>
<evidence type="ECO:0000313" key="5">
    <source>
        <dbReference type="Proteomes" id="UP001314205"/>
    </source>
</evidence>
<sequence length="325" mass="36729">MPTCSKCKEQVADGADCSLCKSCLHFHCAGISEPGYRKLGDRKMTWRCPKCKQGQGQGKSPSQPSTTKPSGPTDLEHQEITPTQLMKEIKDIANKLNSLDSIVEDIKYLKDNLTQLQKSNVQTNNVIQELSKKIVHLESRVKEVECDKEKVVCLSQKVEKLEIQIQFKDQWARLNNAEIKGVPMKKGENLLDIVISIGSKVDFTLSKSQINYVTRVPNRDPNSAKPIIVCFNNRFVKEDFVTAARKYSSMSPLTTIAIGLQGNNRIFVNDHLTAYNKTLLNKTKTVAQEKNFQFVWVKNSKILARKNTTSPIISIKTERDLQKMI</sequence>
<comment type="caution">
    <text evidence="4">The sequence shown here is derived from an EMBL/GenBank/DDBJ whole genome shotgun (WGS) entry which is preliminary data.</text>
</comment>
<feature type="coiled-coil region" evidence="1">
    <location>
        <begin position="113"/>
        <end position="164"/>
    </location>
</feature>
<protein>
    <recommendedName>
        <fullName evidence="3">FP protein C-terminal domain-containing protein</fullName>
    </recommendedName>
</protein>